<dbReference type="PROSITE" id="PS00609">
    <property type="entry name" value="GLYCOSYL_HYDROL_F32"/>
    <property type="match status" value="1"/>
</dbReference>
<dbReference type="PANTHER" id="PTHR31953">
    <property type="entry name" value="BETA-FRUCTOFURANOSIDASE, INSOLUBLE ISOENZYME CWINV1-RELATED"/>
    <property type="match status" value="1"/>
</dbReference>
<comment type="similarity">
    <text evidence="1 4">Belongs to the glycosyl hydrolase 32 family.</text>
</comment>
<accession>A0A0D2VU21</accession>
<dbReference type="AlphaFoldDB" id="A0A0D2VU21"/>
<dbReference type="SMART" id="SM00640">
    <property type="entry name" value="Glyco_32"/>
    <property type="match status" value="1"/>
</dbReference>
<evidence type="ECO:0000259" key="6">
    <source>
        <dbReference type="Pfam" id="PF00251"/>
    </source>
</evidence>
<dbReference type="Gene3D" id="2.115.10.20">
    <property type="entry name" value="Glycosyl hydrolase domain, family 43"/>
    <property type="match status" value="1"/>
</dbReference>
<dbReference type="InParanoid" id="A0A0D2VU21"/>
<feature type="signal peptide" evidence="5">
    <location>
        <begin position="1"/>
        <end position="24"/>
    </location>
</feature>
<feature type="domain" description="Glycosyl hydrolase family 32 C-terminal" evidence="7">
    <location>
        <begin position="382"/>
        <end position="562"/>
    </location>
</feature>
<gene>
    <name evidence="8" type="ORF">CAOG_008887</name>
</gene>
<dbReference type="Gene3D" id="2.60.120.560">
    <property type="entry name" value="Exo-inulinase, domain 1"/>
    <property type="match status" value="1"/>
</dbReference>
<dbReference type="STRING" id="595528.A0A0D2VU21"/>
<dbReference type="SUPFAM" id="SSF75005">
    <property type="entry name" value="Arabinanase/levansucrase/invertase"/>
    <property type="match status" value="1"/>
</dbReference>
<evidence type="ECO:0000256" key="4">
    <source>
        <dbReference type="RuleBase" id="RU362110"/>
    </source>
</evidence>
<dbReference type="PhylomeDB" id="A0A0D2VU21"/>
<dbReference type="GO" id="GO:0004553">
    <property type="term" value="F:hydrolase activity, hydrolyzing O-glycosyl compounds"/>
    <property type="evidence" value="ECO:0007669"/>
    <property type="project" value="InterPro"/>
</dbReference>
<dbReference type="InterPro" id="IPR013189">
    <property type="entry name" value="Glyco_hydro_32_C"/>
</dbReference>
<dbReference type="CDD" id="cd18624">
    <property type="entry name" value="GH32_Fruct1-like"/>
    <property type="match status" value="1"/>
</dbReference>
<dbReference type="InterPro" id="IPR023296">
    <property type="entry name" value="Glyco_hydro_beta-prop_sf"/>
</dbReference>
<dbReference type="RefSeq" id="XP_011270549.1">
    <property type="nucleotide sequence ID" value="XM_011272247.1"/>
</dbReference>
<evidence type="ECO:0000256" key="3">
    <source>
        <dbReference type="ARBA" id="ARBA00023295"/>
    </source>
</evidence>
<dbReference type="OMA" id="GACPYFW"/>
<dbReference type="Pfam" id="PF00251">
    <property type="entry name" value="Glyco_hydro_32N"/>
    <property type="match status" value="1"/>
</dbReference>
<evidence type="ECO:0000256" key="2">
    <source>
        <dbReference type="ARBA" id="ARBA00022801"/>
    </source>
</evidence>
<dbReference type="OrthoDB" id="202537at2759"/>
<dbReference type="Proteomes" id="UP000008743">
    <property type="component" value="Unassembled WGS sequence"/>
</dbReference>
<dbReference type="FunCoup" id="A0A0D2VU21">
    <property type="interactions" value="77"/>
</dbReference>
<feature type="domain" description="Glycosyl hydrolase family 32 N-terminal" evidence="6">
    <location>
        <begin position="34"/>
        <end position="353"/>
    </location>
</feature>
<name>A0A0D2VU21_CAPO3</name>
<evidence type="ECO:0000313" key="8">
    <source>
        <dbReference type="EMBL" id="KJE94857.1"/>
    </source>
</evidence>
<keyword evidence="5" id="KW-0732">Signal</keyword>
<dbReference type="InterPro" id="IPR013148">
    <property type="entry name" value="Glyco_hydro_32_N"/>
</dbReference>
<evidence type="ECO:0000259" key="7">
    <source>
        <dbReference type="Pfam" id="PF08244"/>
    </source>
</evidence>
<protein>
    <submittedName>
        <fullName evidence="8">Uncharacterized protein</fullName>
    </submittedName>
</protein>
<organism evidence="8 9">
    <name type="scientific">Capsaspora owczarzaki (strain ATCC 30864)</name>
    <dbReference type="NCBI Taxonomy" id="595528"/>
    <lineage>
        <taxon>Eukaryota</taxon>
        <taxon>Filasterea</taxon>
        <taxon>Capsaspora</taxon>
    </lineage>
</organism>
<dbReference type="GO" id="GO:0005975">
    <property type="term" value="P:carbohydrate metabolic process"/>
    <property type="evidence" value="ECO:0007669"/>
    <property type="project" value="InterPro"/>
</dbReference>
<evidence type="ECO:0000256" key="1">
    <source>
        <dbReference type="ARBA" id="ARBA00009902"/>
    </source>
</evidence>
<dbReference type="EMBL" id="KE346368">
    <property type="protein sequence ID" value="KJE94857.1"/>
    <property type="molecule type" value="Genomic_DNA"/>
</dbReference>
<evidence type="ECO:0000256" key="5">
    <source>
        <dbReference type="SAM" id="SignalP"/>
    </source>
</evidence>
<dbReference type="Pfam" id="PF08244">
    <property type="entry name" value="Glyco_hydro_32C"/>
    <property type="match status" value="1"/>
</dbReference>
<dbReference type="InterPro" id="IPR050551">
    <property type="entry name" value="Fructan_Metab_Enzymes"/>
</dbReference>
<feature type="chain" id="PRO_5002254501" evidence="5">
    <location>
        <begin position="25"/>
        <end position="573"/>
    </location>
</feature>
<keyword evidence="3 4" id="KW-0326">Glycosidase</keyword>
<dbReference type="InterPro" id="IPR013320">
    <property type="entry name" value="ConA-like_dom_sf"/>
</dbReference>
<evidence type="ECO:0000313" key="9">
    <source>
        <dbReference type="Proteomes" id="UP000008743"/>
    </source>
</evidence>
<dbReference type="eggNOG" id="KOG0228">
    <property type="taxonomic scope" value="Eukaryota"/>
</dbReference>
<keyword evidence="2 4" id="KW-0378">Hydrolase</keyword>
<dbReference type="InterPro" id="IPR018053">
    <property type="entry name" value="Glyco_hydro_32_AS"/>
</dbReference>
<dbReference type="SUPFAM" id="SSF49899">
    <property type="entry name" value="Concanavalin A-like lectins/glucanases"/>
    <property type="match status" value="1"/>
</dbReference>
<sequence>MGLIGLGLLAVIGLVASLFNGADAEYVQQRPGYHFTPKENWLNDPNGPMYLNGLYHLFYQCNPNNPWWGDMHWCHAVSTDLLHWEHLPIALYPDQDYDANGVFSGSATILDGGMPVLMYTAVDMNNFQTQAVAYPANISDPFLTNWTKPASNPIIPDNLFPDTIDTQNIRDDTTAWLTNGVWYTLIGARLDYPNTTNVNVSYGGAVLLSSPVYAGLSKWTFERIFHTNNFTGDMWECPDFFPIDRTNSSSLWMFKASMQGYDAWCTFHYHPANQHQLRLASPDVGTSQYQSLDIGWSHYASKSFYDPTIGKQVFFGWLREEDNDAPTRGWASANTLPRVVTLDTDGVSVLLNPHPNLVSLREDSFNATQMQLIPGNPTRIPLIGDQMEIQFSVQLPYPLPTQCLTRVHSPKAVLARYNISVASDVLIYGVNLRTSNDNEEFTPLYFAIDPSALSKEAVLAADPSTPYVASFGFTRTNSSQTNQGSTSSLQGDFKVDRPTGSPSTITFSMQVFVDHSIVEAYLQGGRLRATGRIYPVRADSMFVEVFSDQSVDGEVVSISAWQLLDSMPPPPIE</sequence>
<dbReference type="InterPro" id="IPR001362">
    <property type="entry name" value="Glyco_hydro_32"/>
</dbReference>
<keyword evidence="9" id="KW-1185">Reference proteome</keyword>
<reference evidence="9" key="1">
    <citation type="submission" date="2011-02" db="EMBL/GenBank/DDBJ databases">
        <title>The Genome Sequence of Capsaspora owczarzaki ATCC 30864.</title>
        <authorList>
            <person name="Russ C."/>
            <person name="Cuomo C."/>
            <person name="Burger G."/>
            <person name="Gray M.W."/>
            <person name="Holland P.W.H."/>
            <person name="King N."/>
            <person name="Lang F.B.F."/>
            <person name="Roger A.J."/>
            <person name="Ruiz-Trillo I."/>
            <person name="Young S.K."/>
            <person name="Zeng Q."/>
            <person name="Gargeya S."/>
            <person name="Alvarado L."/>
            <person name="Berlin A."/>
            <person name="Chapman S.B."/>
            <person name="Chen Z."/>
            <person name="Freedman E."/>
            <person name="Gellesch M."/>
            <person name="Goldberg J."/>
            <person name="Griggs A."/>
            <person name="Gujja S."/>
            <person name="Heilman E."/>
            <person name="Heiman D."/>
            <person name="Howarth C."/>
            <person name="Mehta T."/>
            <person name="Neiman D."/>
            <person name="Pearson M."/>
            <person name="Roberts A."/>
            <person name="Saif S."/>
            <person name="Shea T."/>
            <person name="Shenoy N."/>
            <person name="Sisk P."/>
            <person name="Stolte C."/>
            <person name="Sykes S."/>
            <person name="White J."/>
            <person name="Yandava C."/>
            <person name="Haas B."/>
            <person name="Nusbaum C."/>
            <person name="Birren B."/>
        </authorList>
    </citation>
    <scope>NUCLEOTIDE SEQUENCE</scope>
    <source>
        <strain evidence="9">ATCC 30864</strain>
    </source>
</reference>
<proteinExistence type="inferred from homology"/>